<proteinExistence type="inferred from homology"/>
<protein>
    <recommendedName>
        <fullName evidence="4 11">3-oxoacyl-[acyl-carrier-protein] synthase 2</fullName>
        <ecNumber evidence="3 11">2.3.1.179</ecNumber>
    </recommendedName>
</protein>
<dbReference type="InterPro" id="IPR020841">
    <property type="entry name" value="PKS_Beta-ketoAc_synthase_dom"/>
</dbReference>
<evidence type="ECO:0000256" key="8">
    <source>
        <dbReference type="ARBA" id="ARBA00023098"/>
    </source>
</evidence>
<dbReference type="SMR" id="Q5H4I4"/>
<comment type="similarity">
    <text evidence="2 11 13">Belongs to the thiolase-like superfamily. Beta-ketoacyl-ACP synthases family.</text>
</comment>
<reference evidence="15 16" key="1">
    <citation type="journal article" date="2005" name="Nucleic Acids Res.">
        <title>The genome sequence of Xanthomonas oryzae pathovar oryzae KACC10331, the bacterial blight pathogen of rice.</title>
        <authorList>
            <person name="Lee B.M."/>
            <person name="Park Y.J."/>
            <person name="Park D.S."/>
            <person name="Kang H.W."/>
            <person name="Kim J.G."/>
            <person name="Song E.S."/>
            <person name="Park I.C."/>
            <person name="Yoon U.H."/>
            <person name="Hahn J.H."/>
            <person name="Koo B.S."/>
            <person name="Lee G.B."/>
            <person name="Kim H."/>
            <person name="Park H.S."/>
            <person name="Yoon K.O."/>
            <person name="Kim J.H."/>
            <person name="Jung C.H."/>
            <person name="Koh N.H."/>
            <person name="Seo J.S."/>
            <person name="Go S.J."/>
        </authorList>
    </citation>
    <scope>NUCLEOTIDE SEQUENCE [LARGE SCALE GENOMIC DNA]</scope>
    <source>
        <strain evidence="16">KACC10331 / KXO85</strain>
    </source>
</reference>
<dbReference type="SMART" id="SM00825">
    <property type="entry name" value="PKS_KS"/>
    <property type="match status" value="1"/>
</dbReference>
<evidence type="ECO:0000256" key="13">
    <source>
        <dbReference type="RuleBase" id="RU003694"/>
    </source>
</evidence>
<accession>Q5H4I4</accession>
<comment type="function">
    <text evidence="11">Involved in the type II fatty acid elongation cycle. Catalyzes the elongation of a wide range of acyl-ACP by the addition of two carbons from malonyl-ACP to an acyl acceptor. Can efficiently catalyze the conversion of palmitoleoyl-ACP (cis-hexadec-9-enoyl-ACP) to cis-vaccenoyl-ACP (cis-octadec-11-enoyl-ACP), an essential step in the thermal regulation of fatty acid composition.</text>
</comment>
<evidence type="ECO:0000256" key="11">
    <source>
        <dbReference type="PIRNR" id="PIRNR000447"/>
    </source>
</evidence>
<keyword evidence="5 11" id="KW-0444">Lipid biosynthesis</keyword>
<comment type="catalytic activity">
    <reaction evidence="11">
        <text>a fatty acyl-[ACP] + malonyl-[ACP] + H(+) = a 3-oxoacyl-[ACP] + holo-[ACP] + CO2</text>
        <dbReference type="Rhea" id="RHEA:22836"/>
        <dbReference type="Rhea" id="RHEA-COMP:9623"/>
        <dbReference type="Rhea" id="RHEA-COMP:9685"/>
        <dbReference type="Rhea" id="RHEA-COMP:9916"/>
        <dbReference type="Rhea" id="RHEA-COMP:14125"/>
        <dbReference type="ChEBI" id="CHEBI:15378"/>
        <dbReference type="ChEBI" id="CHEBI:16526"/>
        <dbReference type="ChEBI" id="CHEBI:64479"/>
        <dbReference type="ChEBI" id="CHEBI:78449"/>
        <dbReference type="ChEBI" id="CHEBI:78776"/>
        <dbReference type="ChEBI" id="CHEBI:138651"/>
    </reaction>
</comment>
<dbReference type="NCBIfam" id="NF004970">
    <property type="entry name" value="PRK06333.1"/>
    <property type="match status" value="1"/>
</dbReference>
<dbReference type="GO" id="GO:0004315">
    <property type="term" value="F:3-oxoacyl-[acyl-carrier-protein] synthase activity"/>
    <property type="evidence" value="ECO:0007669"/>
    <property type="project" value="UniProtKB-UniRule"/>
</dbReference>
<dbReference type="InterPro" id="IPR017568">
    <property type="entry name" value="3-oxoacyl-ACP_synth-2"/>
</dbReference>
<dbReference type="Proteomes" id="UP000006735">
    <property type="component" value="Chromosome"/>
</dbReference>
<evidence type="ECO:0000256" key="1">
    <source>
        <dbReference type="ARBA" id="ARBA00005194"/>
    </source>
</evidence>
<dbReference type="GO" id="GO:0006633">
    <property type="term" value="P:fatty acid biosynthetic process"/>
    <property type="evidence" value="ECO:0007669"/>
    <property type="project" value="UniProtKB-UniRule"/>
</dbReference>
<evidence type="ECO:0000259" key="14">
    <source>
        <dbReference type="PROSITE" id="PS52004"/>
    </source>
</evidence>
<dbReference type="SUPFAM" id="SSF53901">
    <property type="entry name" value="Thiolase-like"/>
    <property type="match status" value="2"/>
</dbReference>
<evidence type="ECO:0000256" key="4">
    <source>
        <dbReference type="ARBA" id="ARBA00014657"/>
    </source>
</evidence>
<evidence type="ECO:0000313" key="15">
    <source>
        <dbReference type="EMBL" id="AAW74137.1"/>
    </source>
</evidence>
<evidence type="ECO:0000256" key="12">
    <source>
        <dbReference type="PIRSR" id="PIRSR000447-1"/>
    </source>
</evidence>
<dbReference type="PIRSF" id="PIRSF000447">
    <property type="entry name" value="KAS_II"/>
    <property type="match status" value="1"/>
</dbReference>
<organism evidence="15 16">
    <name type="scientific">Xanthomonas oryzae pv. oryzae (strain KACC10331 / KXO85)</name>
    <dbReference type="NCBI Taxonomy" id="291331"/>
    <lineage>
        <taxon>Bacteria</taxon>
        <taxon>Pseudomonadati</taxon>
        <taxon>Pseudomonadota</taxon>
        <taxon>Gammaproteobacteria</taxon>
        <taxon>Lysobacterales</taxon>
        <taxon>Lysobacteraceae</taxon>
        <taxon>Xanthomonas</taxon>
    </lineage>
</organism>
<sequence>MFFKRHPQPPSTVRYVVRRSAMSRRVVVTGMGIVSPLGNDLATSWDGIVHGRSGIGPITQIDASQFTTKIAGEIKNFDPTLFVSAKDVKKMDSFIHYGLGASFMALDDSGLEIDDSNAERVGAILGSGIGGLLGIEEQTIKFHEGGARKISPFYVPSTIINMLPGQVSLIKGLKGPTFSAVSACATSNHSIGTAMRMIQHGDADVMLAGGAERGSSPGSVGGFCAMKAMSTRNDDPTGASRPWDKQRDGFVLGDGAGVLVLEEYEHAKARGARIYAELVGFGASSDAFHMTAPSEDGEGAARSMAAAMRDAKLNPEQIGYLNAHGTSTPLGDLAETIAMKRALGDHAYKTMVSSTKSMTGHLLGAAGGVEAIFSVMALHTGIIPPTINLEEPSEGCDLDYVPNVAREVQVDAVMSNGFGFGGTNGTLVFKRV</sequence>
<evidence type="ECO:0000256" key="10">
    <source>
        <dbReference type="ARBA" id="ARBA00023315"/>
    </source>
</evidence>
<dbReference type="PROSITE" id="PS52004">
    <property type="entry name" value="KS3_2"/>
    <property type="match status" value="1"/>
</dbReference>
<evidence type="ECO:0000313" key="16">
    <source>
        <dbReference type="Proteomes" id="UP000006735"/>
    </source>
</evidence>
<evidence type="ECO:0000256" key="7">
    <source>
        <dbReference type="ARBA" id="ARBA00022832"/>
    </source>
</evidence>
<dbReference type="InterPro" id="IPR014030">
    <property type="entry name" value="Ketoacyl_synth_N"/>
</dbReference>
<keyword evidence="6 11" id="KW-0808">Transferase</keyword>
<dbReference type="Pfam" id="PF02801">
    <property type="entry name" value="Ketoacyl-synt_C"/>
    <property type="match status" value="1"/>
</dbReference>
<keyword evidence="8" id="KW-0443">Lipid metabolism</keyword>
<dbReference type="STRING" id="291331.XOO0883"/>
<evidence type="ECO:0000256" key="5">
    <source>
        <dbReference type="ARBA" id="ARBA00022516"/>
    </source>
</evidence>
<dbReference type="GO" id="GO:0005829">
    <property type="term" value="C:cytosol"/>
    <property type="evidence" value="ECO:0007669"/>
    <property type="project" value="TreeGrafter"/>
</dbReference>
<dbReference type="CDD" id="cd00834">
    <property type="entry name" value="KAS_I_II"/>
    <property type="match status" value="1"/>
</dbReference>
<dbReference type="InterPro" id="IPR018201">
    <property type="entry name" value="Ketoacyl_synth_AS"/>
</dbReference>
<dbReference type="NCBIfam" id="NF005589">
    <property type="entry name" value="PRK07314.1"/>
    <property type="match status" value="1"/>
</dbReference>
<keyword evidence="16" id="KW-1185">Reference proteome</keyword>
<dbReference type="KEGG" id="xoo:XOO0883"/>
<evidence type="ECO:0000256" key="3">
    <source>
        <dbReference type="ARBA" id="ARBA00012356"/>
    </source>
</evidence>
<evidence type="ECO:0000256" key="9">
    <source>
        <dbReference type="ARBA" id="ARBA00023160"/>
    </source>
</evidence>
<name>Q5H4I4_XANOR</name>
<dbReference type="Pfam" id="PF00109">
    <property type="entry name" value="ketoacyl-synt"/>
    <property type="match status" value="1"/>
</dbReference>
<keyword evidence="9 11" id="KW-0275">Fatty acid biosynthesis</keyword>
<dbReference type="FunFam" id="3.40.47.10:FF:000077">
    <property type="entry name" value="3-oxoacyl-[acyl-carrier-protein] synthase 2"/>
    <property type="match status" value="1"/>
</dbReference>
<gene>
    <name evidence="15" type="primary">fabF</name>
    <name evidence="15" type="ordered locus">XOO0883</name>
</gene>
<keyword evidence="7" id="KW-0276">Fatty acid metabolism</keyword>
<dbReference type="HOGENOM" id="CLU_000022_69_2_6"/>
<dbReference type="AlphaFoldDB" id="Q5H4I4"/>
<comment type="catalytic activity">
    <reaction evidence="11">
        <text>(9Z)-hexadecenoyl-[ACP] + malonyl-[ACP] + H(+) = 3-oxo-(11Z)-octadecenoyl-[ACP] + holo-[ACP] + CO2</text>
        <dbReference type="Rhea" id="RHEA:55040"/>
        <dbReference type="Rhea" id="RHEA-COMP:9623"/>
        <dbReference type="Rhea" id="RHEA-COMP:9685"/>
        <dbReference type="Rhea" id="RHEA-COMP:10800"/>
        <dbReference type="Rhea" id="RHEA-COMP:14074"/>
        <dbReference type="ChEBI" id="CHEBI:15378"/>
        <dbReference type="ChEBI" id="CHEBI:16526"/>
        <dbReference type="ChEBI" id="CHEBI:64479"/>
        <dbReference type="ChEBI" id="CHEBI:78449"/>
        <dbReference type="ChEBI" id="CHEBI:83989"/>
        <dbReference type="ChEBI" id="CHEBI:138538"/>
        <dbReference type="EC" id="2.3.1.179"/>
    </reaction>
</comment>
<keyword evidence="10 11" id="KW-0012">Acyltransferase</keyword>
<dbReference type="InterPro" id="IPR000794">
    <property type="entry name" value="Beta-ketoacyl_synthase"/>
</dbReference>
<feature type="domain" description="Ketosynthase family 3 (KS3)" evidence="14">
    <location>
        <begin position="23"/>
        <end position="431"/>
    </location>
</feature>
<dbReference type="Gene3D" id="3.40.47.10">
    <property type="match status" value="1"/>
</dbReference>
<dbReference type="PROSITE" id="PS00606">
    <property type="entry name" value="KS3_1"/>
    <property type="match status" value="1"/>
</dbReference>
<dbReference type="InterPro" id="IPR014031">
    <property type="entry name" value="Ketoacyl_synth_C"/>
</dbReference>
<feature type="active site" description="For beta-ketoacyl synthase activity" evidence="12">
    <location>
        <position position="184"/>
    </location>
</feature>
<dbReference type="UniPathway" id="UPA00094"/>
<dbReference type="PANTHER" id="PTHR11712:SF336">
    <property type="entry name" value="3-OXOACYL-[ACYL-CARRIER-PROTEIN] SYNTHASE, MITOCHONDRIAL"/>
    <property type="match status" value="1"/>
</dbReference>
<dbReference type="InterPro" id="IPR016039">
    <property type="entry name" value="Thiolase-like"/>
</dbReference>
<dbReference type="EC" id="2.3.1.179" evidence="3 11"/>
<comment type="pathway">
    <text evidence="1 11">Lipid metabolism; fatty acid biosynthesis.</text>
</comment>
<dbReference type="NCBIfam" id="TIGR03150">
    <property type="entry name" value="fabF"/>
    <property type="match status" value="1"/>
</dbReference>
<dbReference type="EMBL" id="AE013598">
    <property type="protein sequence ID" value="AAW74137.1"/>
    <property type="molecule type" value="Genomic_DNA"/>
</dbReference>
<evidence type="ECO:0000256" key="2">
    <source>
        <dbReference type="ARBA" id="ARBA00008467"/>
    </source>
</evidence>
<evidence type="ECO:0000256" key="6">
    <source>
        <dbReference type="ARBA" id="ARBA00022679"/>
    </source>
</evidence>
<dbReference type="PANTHER" id="PTHR11712">
    <property type="entry name" value="POLYKETIDE SYNTHASE-RELATED"/>
    <property type="match status" value="1"/>
</dbReference>